<protein>
    <submittedName>
        <fullName evidence="2">F-box/kelch-repeat protein At3g24610</fullName>
    </submittedName>
</protein>
<dbReference type="KEGG" id="rsz:130500019"/>
<evidence type="ECO:0000313" key="2">
    <source>
        <dbReference type="RefSeq" id="XP_056850686.1"/>
    </source>
</evidence>
<dbReference type="GeneID" id="130500019"/>
<proteinExistence type="predicted"/>
<sequence length="191" mass="22491">MVRDQKVYAFDETERTFYYSPRERGKVNGEQGIVDNIGVICWCEAGELDLRETERVMNVEVVRGFTFRSLYENLFRSRLVHYGEQIIDRWEEKRIMDGRPPFKMDKCWRRLRFQGLVPGARMCGSGGKIVLFWDASDESGYLHIWCTEISLERLRGGRQIWGYIERSSIVMPAVERFKSHKKVLHSLSVTL</sequence>
<name>A0A9W3CGY0_RAPSA</name>
<dbReference type="Proteomes" id="UP000504610">
    <property type="component" value="Chromosome 9"/>
</dbReference>
<dbReference type="AlphaFoldDB" id="A0A9W3CGY0"/>
<evidence type="ECO:0000313" key="1">
    <source>
        <dbReference type="Proteomes" id="UP000504610"/>
    </source>
</evidence>
<gene>
    <name evidence="2" type="primary">LOC130500019</name>
</gene>
<accession>A0A9W3CGY0</accession>
<dbReference type="OrthoDB" id="1086576at2759"/>
<reference evidence="2" key="2">
    <citation type="submission" date="2025-08" db="UniProtKB">
        <authorList>
            <consortium name="RefSeq"/>
        </authorList>
    </citation>
    <scope>IDENTIFICATION</scope>
    <source>
        <tissue evidence="2">Leaf</tissue>
    </source>
</reference>
<keyword evidence="1" id="KW-1185">Reference proteome</keyword>
<organism evidence="1 2">
    <name type="scientific">Raphanus sativus</name>
    <name type="common">Radish</name>
    <name type="synonym">Raphanus raphanistrum var. sativus</name>
    <dbReference type="NCBI Taxonomy" id="3726"/>
    <lineage>
        <taxon>Eukaryota</taxon>
        <taxon>Viridiplantae</taxon>
        <taxon>Streptophyta</taxon>
        <taxon>Embryophyta</taxon>
        <taxon>Tracheophyta</taxon>
        <taxon>Spermatophyta</taxon>
        <taxon>Magnoliopsida</taxon>
        <taxon>eudicotyledons</taxon>
        <taxon>Gunneridae</taxon>
        <taxon>Pentapetalae</taxon>
        <taxon>rosids</taxon>
        <taxon>malvids</taxon>
        <taxon>Brassicales</taxon>
        <taxon>Brassicaceae</taxon>
        <taxon>Brassiceae</taxon>
        <taxon>Raphanus</taxon>
    </lineage>
</organism>
<dbReference type="RefSeq" id="XP_056850686.1">
    <property type="nucleotide sequence ID" value="XM_056994706.1"/>
</dbReference>
<reference evidence="1" key="1">
    <citation type="journal article" date="2019" name="Database">
        <title>The radish genome database (RadishGD): an integrated information resource for radish genomics.</title>
        <authorList>
            <person name="Yu H.J."/>
            <person name="Baek S."/>
            <person name="Lee Y.J."/>
            <person name="Cho A."/>
            <person name="Mun J.H."/>
        </authorList>
    </citation>
    <scope>NUCLEOTIDE SEQUENCE [LARGE SCALE GENOMIC DNA]</scope>
    <source>
        <strain evidence="1">cv. WK10039</strain>
    </source>
</reference>